<name>A0ABT3Z3W8_9HYPH</name>
<comment type="caution">
    <text evidence="2">The sequence shown here is derived from an EMBL/GenBank/DDBJ whole genome shotgun (WGS) entry which is preliminary data.</text>
</comment>
<sequence>MKKLVAFIFLCFILPALASLGVRAAGSQPGSWRTADWSSSGVLPSAESDAPAALYVMAARTGGLKGGLAVHSWIVTKAPEEAHYTRYDKVGWGSPIRINHYPADGRWYSNEPEILLARHGATAEKLIPKIEAAVAGYPHAERGDYSIWPGPNSNSFIAYVLRSVPELHTTLPPEAIGRDYRPFGDFVTLSEDWRNLELSLGGYAGVALGELYGLEVRLGGLVFGIDIARPALKLPGFGRIGV</sequence>
<evidence type="ECO:0000313" key="3">
    <source>
        <dbReference type="Proteomes" id="UP001073227"/>
    </source>
</evidence>
<evidence type="ECO:0000313" key="2">
    <source>
        <dbReference type="EMBL" id="MCY0146457.1"/>
    </source>
</evidence>
<dbReference type="RefSeq" id="WP_267652127.1">
    <property type="nucleotide sequence ID" value="NZ_JAOVZR010000001.1"/>
</dbReference>
<accession>A0ABT3Z3W8</accession>
<keyword evidence="1" id="KW-0732">Signal</keyword>
<dbReference type="Proteomes" id="UP001073227">
    <property type="component" value="Unassembled WGS sequence"/>
</dbReference>
<feature type="chain" id="PRO_5046513310" evidence="1">
    <location>
        <begin position="19"/>
        <end position="242"/>
    </location>
</feature>
<reference evidence="2" key="1">
    <citation type="submission" date="2022-10" db="EMBL/GenBank/DDBJ databases">
        <title>Hoeflea sp. G2-23, isolated from marine algae.</title>
        <authorList>
            <person name="Kristyanto S."/>
            <person name="Kim J.M."/>
            <person name="Jeon C.O."/>
        </authorList>
    </citation>
    <scope>NUCLEOTIDE SEQUENCE</scope>
    <source>
        <strain evidence="2">G2-23</strain>
    </source>
</reference>
<protein>
    <submittedName>
        <fullName evidence="2">DUF3750 domain-containing protein</fullName>
    </submittedName>
</protein>
<dbReference type="Pfam" id="PF12570">
    <property type="entry name" value="DUF3750"/>
    <property type="match status" value="1"/>
</dbReference>
<dbReference type="EMBL" id="JAOVZR010000001">
    <property type="protein sequence ID" value="MCY0146457.1"/>
    <property type="molecule type" value="Genomic_DNA"/>
</dbReference>
<evidence type="ECO:0000256" key="1">
    <source>
        <dbReference type="SAM" id="SignalP"/>
    </source>
</evidence>
<dbReference type="InterPro" id="IPR022224">
    <property type="entry name" value="DUF3750"/>
</dbReference>
<organism evidence="2 3">
    <name type="scientific">Hoeflea algicola</name>
    <dbReference type="NCBI Taxonomy" id="2983763"/>
    <lineage>
        <taxon>Bacteria</taxon>
        <taxon>Pseudomonadati</taxon>
        <taxon>Pseudomonadota</taxon>
        <taxon>Alphaproteobacteria</taxon>
        <taxon>Hyphomicrobiales</taxon>
        <taxon>Rhizobiaceae</taxon>
        <taxon>Hoeflea</taxon>
    </lineage>
</organism>
<gene>
    <name evidence="2" type="ORF">OEG84_01655</name>
</gene>
<keyword evidence="3" id="KW-1185">Reference proteome</keyword>
<proteinExistence type="predicted"/>
<feature type="signal peptide" evidence="1">
    <location>
        <begin position="1"/>
        <end position="18"/>
    </location>
</feature>